<feature type="transmembrane region" description="Helical" evidence="1">
    <location>
        <begin position="12"/>
        <end position="34"/>
    </location>
</feature>
<reference evidence="2 3" key="1">
    <citation type="submission" date="2017-11" db="EMBL/GenBank/DDBJ databases">
        <title>Complete genome of a free-living desiccation-tolerant cyanobacterium and its photosynthetic adaptation to extreme terrestrial habitat.</title>
        <authorList>
            <person name="Shang J."/>
        </authorList>
    </citation>
    <scope>NUCLEOTIDE SEQUENCE [LARGE SCALE GENOMIC DNA]</scope>
    <source>
        <strain evidence="2 3">CCNUN1</strain>
        <plasmid evidence="3">pnfsy08</plasmid>
    </source>
</reference>
<accession>A0A2K8TB96</accession>
<keyword evidence="1" id="KW-1133">Transmembrane helix</keyword>
<keyword evidence="1" id="KW-0812">Transmembrane</keyword>
<geneLocation type="plasmid" evidence="3">
    <name>pnfsy08</name>
</geneLocation>
<proteinExistence type="predicted"/>
<evidence type="ECO:0000313" key="3">
    <source>
        <dbReference type="Proteomes" id="UP000232003"/>
    </source>
</evidence>
<evidence type="ECO:0000313" key="2">
    <source>
        <dbReference type="EMBL" id="AUB44956.1"/>
    </source>
</evidence>
<sequence>MSKLCYCQGLKTQQIICSVIGLLTAITLNNLVLFKSYG</sequence>
<name>A0A2K8TB96_9NOSO</name>
<keyword evidence="2" id="KW-0614">Plasmid</keyword>
<protein>
    <submittedName>
        <fullName evidence="2">Uncharacterized protein</fullName>
    </submittedName>
</protein>
<organism evidence="2 3">
    <name type="scientific">Nostoc flagelliforme CCNUN1</name>
    <dbReference type="NCBI Taxonomy" id="2038116"/>
    <lineage>
        <taxon>Bacteria</taxon>
        <taxon>Bacillati</taxon>
        <taxon>Cyanobacteriota</taxon>
        <taxon>Cyanophyceae</taxon>
        <taxon>Nostocales</taxon>
        <taxon>Nostocaceae</taxon>
        <taxon>Nostoc</taxon>
    </lineage>
</organism>
<keyword evidence="3" id="KW-1185">Reference proteome</keyword>
<keyword evidence="1" id="KW-0472">Membrane</keyword>
<dbReference type="KEGG" id="nfl:COO91_11211"/>
<dbReference type="Proteomes" id="UP000232003">
    <property type="component" value="Plasmid pNFSY08"/>
</dbReference>
<dbReference type="EMBL" id="CP024793">
    <property type="protein sequence ID" value="AUB44956.1"/>
    <property type="molecule type" value="Genomic_DNA"/>
</dbReference>
<dbReference type="AlphaFoldDB" id="A0A2K8TB96"/>
<evidence type="ECO:0000256" key="1">
    <source>
        <dbReference type="SAM" id="Phobius"/>
    </source>
</evidence>
<gene>
    <name evidence="2" type="ORF">COO91_11211</name>
</gene>